<dbReference type="Proteomes" id="UP000005408">
    <property type="component" value="Unassembled WGS sequence"/>
</dbReference>
<evidence type="ECO:0000256" key="3">
    <source>
        <dbReference type="ARBA" id="ARBA00022670"/>
    </source>
</evidence>
<dbReference type="CDD" id="cd00501">
    <property type="entry name" value="Peptidase_C15"/>
    <property type="match status" value="1"/>
</dbReference>
<dbReference type="AlphaFoldDB" id="A0A8W8I3P2"/>
<dbReference type="EnsemblMetazoa" id="G12437.7">
    <property type="protein sequence ID" value="G12437.7:cds"/>
    <property type="gene ID" value="G12437"/>
</dbReference>
<feature type="active site" evidence="6">
    <location>
        <position position="150"/>
    </location>
</feature>
<evidence type="ECO:0000256" key="6">
    <source>
        <dbReference type="PROSITE-ProRule" id="PRU10077"/>
    </source>
</evidence>
<dbReference type="PANTHER" id="PTHR23402">
    <property type="entry name" value="PROTEASE FAMILY C15 PYROGLUTAMYL-PEPTIDASE I-RELATED"/>
    <property type="match status" value="1"/>
</dbReference>
<dbReference type="InterPro" id="IPR000816">
    <property type="entry name" value="Peptidase_C15"/>
</dbReference>
<dbReference type="EnsemblMetazoa" id="G12437.2">
    <property type="protein sequence ID" value="G12437.2:cds"/>
    <property type="gene ID" value="G12437"/>
</dbReference>
<keyword evidence="2" id="KW-0963">Cytoplasm</keyword>
<proteinExistence type="inferred from homology"/>
<sequence>MGSEKKPTIIITGFGPFGEHSVNASWVAVQNLKRRDLLPHLDVHIQEIPVDYQEVSQIVPNLWKEKNPQLVVHVGVSGMANKITVEQRGNNTGYERLDVKGQRPKKKCCINDGEECILSGIDMSQVCDEINKAENELEAEVSHDAGRYLCDFSFYTSLSIDRSRSAFIHVPPLGQPYSEDQLGDGLAIAVSAMLKQLTDQKSS</sequence>
<dbReference type="EnsemblMetazoa" id="G12437.1">
    <property type="protein sequence ID" value="G12437.1:cds"/>
    <property type="gene ID" value="G12437"/>
</dbReference>
<dbReference type="PRINTS" id="PR00706">
    <property type="entry name" value="PYROGLUPTASE"/>
</dbReference>
<keyword evidence="5" id="KW-0788">Thiol protease</keyword>
<keyword evidence="3" id="KW-0645">Protease</keyword>
<evidence type="ECO:0000313" key="7">
    <source>
        <dbReference type="EnsemblMetazoa" id="G12437.1:cds"/>
    </source>
</evidence>
<evidence type="ECO:0000256" key="4">
    <source>
        <dbReference type="ARBA" id="ARBA00022801"/>
    </source>
</evidence>
<dbReference type="InterPro" id="IPR033694">
    <property type="entry name" value="PGPEP1_Cys_AS"/>
</dbReference>
<dbReference type="OrthoDB" id="407146at2759"/>
<reference evidence="7" key="1">
    <citation type="submission" date="2022-08" db="UniProtKB">
        <authorList>
            <consortium name="EnsemblMetazoa"/>
        </authorList>
    </citation>
    <scope>IDENTIFICATION</scope>
    <source>
        <strain evidence="7">05x7-T-G4-1.051#20</strain>
    </source>
</reference>
<dbReference type="PIRSF" id="PIRSF015592">
    <property type="entry name" value="Prld-crbxl_pptds"/>
    <property type="match status" value="1"/>
</dbReference>
<evidence type="ECO:0000256" key="1">
    <source>
        <dbReference type="ARBA" id="ARBA00006641"/>
    </source>
</evidence>
<keyword evidence="4" id="KW-0378">Hydrolase</keyword>
<organism evidence="7 8">
    <name type="scientific">Magallana gigas</name>
    <name type="common">Pacific oyster</name>
    <name type="synonym">Crassostrea gigas</name>
    <dbReference type="NCBI Taxonomy" id="29159"/>
    <lineage>
        <taxon>Eukaryota</taxon>
        <taxon>Metazoa</taxon>
        <taxon>Spiralia</taxon>
        <taxon>Lophotrochozoa</taxon>
        <taxon>Mollusca</taxon>
        <taxon>Bivalvia</taxon>
        <taxon>Autobranchia</taxon>
        <taxon>Pteriomorphia</taxon>
        <taxon>Ostreida</taxon>
        <taxon>Ostreoidea</taxon>
        <taxon>Ostreidae</taxon>
        <taxon>Magallana</taxon>
    </lineage>
</organism>
<dbReference type="SUPFAM" id="SSF53182">
    <property type="entry name" value="Pyrrolidone carboxyl peptidase (pyroglutamate aminopeptidase)"/>
    <property type="match status" value="1"/>
</dbReference>
<dbReference type="PANTHER" id="PTHR23402:SF1">
    <property type="entry name" value="PYROGLUTAMYL-PEPTIDASE I"/>
    <property type="match status" value="1"/>
</dbReference>
<dbReference type="InterPro" id="IPR016125">
    <property type="entry name" value="Peptidase_C15-like"/>
</dbReference>
<dbReference type="InterPro" id="IPR036440">
    <property type="entry name" value="Peptidase_C15-like_sf"/>
</dbReference>
<dbReference type="GO" id="GO:0016920">
    <property type="term" value="F:pyroglutamyl-peptidase activity"/>
    <property type="evidence" value="ECO:0007669"/>
    <property type="project" value="UniProtKB-EC"/>
</dbReference>
<keyword evidence="8" id="KW-1185">Reference proteome</keyword>
<accession>A0A8W8I3P2</accession>
<dbReference type="Pfam" id="PF01470">
    <property type="entry name" value="Peptidase_C15"/>
    <property type="match status" value="1"/>
</dbReference>
<dbReference type="Gene3D" id="3.40.630.20">
    <property type="entry name" value="Peptidase C15, pyroglutamyl peptidase I-like"/>
    <property type="match status" value="1"/>
</dbReference>
<dbReference type="FunFam" id="3.40.630.20:FF:000008">
    <property type="entry name" value="Pyroglutamyl-peptidase 1"/>
    <property type="match status" value="1"/>
</dbReference>
<comment type="similarity">
    <text evidence="1">Belongs to the peptidase C15 family.</text>
</comment>
<dbReference type="EnsemblMetazoa" id="G12437.6">
    <property type="protein sequence ID" value="G12437.6:cds"/>
    <property type="gene ID" value="G12437"/>
</dbReference>
<evidence type="ECO:0000256" key="2">
    <source>
        <dbReference type="ARBA" id="ARBA00022490"/>
    </source>
</evidence>
<evidence type="ECO:0000313" key="8">
    <source>
        <dbReference type="Proteomes" id="UP000005408"/>
    </source>
</evidence>
<name>A0A8W8I3P2_MAGGI</name>
<dbReference type="OMA" id="KLAYNHK"/>
<dbReference type="GO" id="GO:0005829">
    <property type="term" value="C:cytosol"/>
    <property type="evidence" value="ECO:0007669"/>
    <property type="project" value="InterPro"/>
</dbReference>
<dbReference type="EnsemblMetazoa" id="G12437.4">
    <property type="protein sequence ID" value="G12437.4:cds"/>
    <property type="gene ID" value="G12437"/>
</dbReference>
<evidence type="ECO:0000256" key="5">
    <source>
        <dbReference type="ARBA" id="ARBA00022807"/>
    </source>
</evidence>
<dbReference type="EC" id="3.4.19.3" evidence="6"/>
<dbReference type="GO" id="GO:0006508">
    <property type="term" value="P:proteolysis"/>
    <property type="evidence" value="ECO:0007669"/>
    <property type="project" value="UniProtKB-KW"/>
</dbReference>
<dbReference type="PROSITE" id="PS01334">
    <property type="entry name" value="PYRASE_CYS"/>
    <property type="match status" value="1"/>
</dbReference>
<comment type="catalytic activity">
    <reaction evidence="6">
        <text>Release of an N-terminal pyroglutamyl group from a polypeptide, the second amino acid generally not being Pro.</text>
        <dbReference type="EC" id="3.4.19.3"/>
    </reaction>
</comment>
<dbReference type="EnsemblMetazoa" id="G12437.5">
    <property type="protein sequence ID" value="G12437.5:cds"/>
    <property type="gene ID" value="G12437"/>
</dbReference>
<protein>
    <recommendedName>
        <fullName evidence="6">Pyroglutamyl-peptidase I</fullName>
        <ecNumber evidence="6">3.4.19.3</ecNumber>
    </recommendedName>
</protein>